<dbReference type="AlphaFoldDB" id="A0A6L2PP29"/>
<keyword evidence="4" id="KW-0813">Transport</keyword>
<keyword evidence="7" id="KW-0472">Membrane</keyword>
<accession>A0A6L2PP29</accession>
<keyword evidence="10" id="KW-1185">Reference proteome</keyword>
<dbReference type="GO" id="GO:0006891">
    <property type="term" value="P:intra-Golgi vesicle-mediated transport"/>
    <property type="evidence" value="ECO:0007669"/>
    <property type="project" value="InterPro"/>
</dbReference>
<dbReference type="InParanoid" id="A0A6L2PP29"/>
<evidence type="ECO:0000313" key="10">
    <source>
        <dbReference type="Proteomes" id="UP000502823"/>
    </source>
</evidence>
<keyword evidence="6" id="KW-0333">Golgi apparatus</keyword>
<proteinExistence type="inferred from homology"/>
<evidence type="ECO:0000256" key="5">
    <source>
        <dbReference type="ARBA" id="ARBA00022927"/>
    </source>
</evidence>
<organism evidence="9 10">
    <name type="scientific">Coptotermes formosanus</name>
    <name type="common">Formosan subterranean termite</name>
    <dbReference type="NCBI Taxonomy" id="36987"/>
    <lineage>
        <taxon>Eukaryota</taxon>
        <taxon>Metazoa</taxon>
        <taxon>Ecdysozoa</taxon>
        <taxon>Arthropoda</taxon>
        <taxon>Hexapoda</taxon>
        <taxon>Insecta</taxon>
        <taxon>Pterygota</taxon>
        <taxon>Neoptera</taxon>
        <taxon>Polyneoptera</taxon>
        <taxon>Dictyoptera</taxon>
        <taxon>Blattodea</taxon>
        <taxon>Blattoidea</taxon>
        <taxon>Termitoidae</taxon>
        <taxon>Rhinotermitidae</taxon>
        <taxon>Coptotermes</taxon>
    </lineage>
</organism>
<name>A0A6L2PP29_COPFO</name>
<comment type="caution">
    <text evidence="9">The sequence shown here is derived from an EMBL/GenBank/DDBJ whole genome shotgun (WGS) entry which is preliminary data.</text>
</comment>
<keyword evidence="8" id="KW-0175">Coiled coil</keyword>
<dbReference type="OrthoDB" id="46189at2759"/>
<evidence type="ECO:0000256" key="4">
    <source>
        <dbReference type="ARBA" id="ARBA00022448"/>
    </source>
</evidence>
<dbReference type="PANTHER" id="PTHR31658">
    <property type="entry name" value="CONSERVED OLIGOMERIC GOLGI COMPLEX SUBUNIT 1"/>
    <property type="match status" value="1"/>
</dbReference>
<gene>
    <name evidence="9" type="ORF">Cfor_08794</name>
</gene>
<comment type="similarity">
    <text evidence="2">Belongs to the COG1 family.</text>
</comment>
<dbReference type="FunCoup" id="A0A6L2PP29">
    <property type="interactions" value="1168"/>
</dbReference>
<protein>
    <recommendedName>
        <fullName evidence="3">Conserved oligomeric Golgi complex subunit 1</fullName>
    </recommendedName>
</protein>
<reference evidence="10" key="1">
    <citation type="submission" date="2020-01" db="EMBL/GenBank/DDBJ databases">
        <title>Draft genome sequence of the Termite Coptotermes fromosanus.</title>
        <authorList>
            <person name="Itakura S."/>
            <person name="Yosikawa Y."/>
            <person name="Umezawa K."/>
        </authorList>
    </citation>
    <scope>NUCLEOTIDE SEQUENCE [LARGE SCALE GENOMIC DNA]</scope>
</reference>
<evidence type="ECO:0000256" key="6">
    <source>
        <dbReference type="ARBA" id="ARBA00023034"/>
    </source>
</evidence>
<sequence length="863" mass="97561">MPVQNLLDINPDKLFEDHTISEILETQKKLQAEIERKREELRTMVGERYRDLIEAADTIADMKQTAQGIISHIENMSTQCLQLQQKHLLGFKLDADSSKDSERVSMNKAYYSVAIQIKILMDIPEQIWSAVEKEDYILGAQLFLFARHINTGLQLHAGVDDVLNASKVMMWFPVIARQWGAISPFQDVILSGSQNMLQSDSISPEDASSCLSTLVLLQGISSLELLNKLLDLRTQALRVVLQSEGHESVKVRVCMSVKLLIHTVLLLHACFLDGSQDSSQPEGLVWKQLKSIVGRDAPPAIILVDLKDSIATKFLPSVIQEFRPSTAEPVNPVPPGDMRENITRWLDWVHNFVQQQVTALLSFVSSIRGLDGIHEEASNLGTARNWDVMCQQLLLPRNFNFWDAYFQPLITQRVKSLVSQQWSVALVQLQSTLSTVTHESSQERSTQPEHDLRWFIWKEWASDVPHGENSQDQQQTRGLLMKTRGYSPCVERLCAELDSQLLVLLQDLQHYLQKSDDTLDRKEVQQHLQTCSMDSIQQLIEFIKVQYLTEVDGREVNNAWVVMIARFLQALCDLCPNLQKCFCLSQNSTNLKASAPSTSTPWQDACLMLRQESVATWQLWQHFISVKLRELAKTKLCYPQNLGSLLQSIPQWDIVSIEEETEEGRSIHSDIRVPSQPSLPLQSLLNSMAQMISAVAPHTLPRKIHQDLVECLIDDMLRHYDAISSTILISQPQAMQLLLDVKYLTMLLVPRDNKGLMAKSQLICDKFEDKIDPFDLDVFCPYIQNNIKRSVQRTQGLLGVLVAWPEKLAVVSGLRAPTGNTVEDPGVLSLCTNAPWFPLLPVTGPPGTRVITSAPQVHTDKPQ</sequence>
<keyword evidence="5" id="KW-0653">Protein transport</keyword>
<dbReference type="PANTHER" id="PTHR31658:SF0">
    <property type="entry name" value="CONSERVED OLIGOMERIC GOLGI COMPLEX SUBUNIT 1"/>
    <property type="match status" value="1"/>
</dbReference>
<feature type="non-terminal residue" evidence="9">
    <location>
        <position position="863"/>
    </location>
</feature>
<evidence type="ECO:0000256" key="1">
    <source>
        <dbReference type="ARBA" id="ARBA00004395"/>
    </source>
</evidence>
<dbReference type="EMBL" id="BLKM01008640">
    <property type="protein sequence ID" value="GFG34353.1"/>
    <property type="molecule type" value="Genomic_DNA"/>
</dbReference>
<dbReference type="Proteomes" id="UP000502823">
    <property type="component" value="Unassembled WGS sequence"/>
</dbReference>
<evidence type="ECO:0000256" key="2">
    <source>
        <dbReference type="ARBA" id="ARBA00006653"/>
    </source>
</evidence>
<evidence type="ECO:0000256" key="7">
    <source>
        <dbReference type="ARBA" id="ARBA00023136"/>
    </source>
</evidence>
<feature type="coiled-coil region" evidence="8">
    <location>
        <begin position="20"/>
        <end position="47"/>
    </location>
</feature>
<dbReference type="GO" id="GO:0000139">
    <property type="term" value="C:Golgi membrane"/>
    <property type="evidence" value="ECO:0007669"/>
    <property type="project" value="UniProtKB-SubCell"/>
</dbReference>
<evidence type="ECO:0000313" key="9">
    <source>
        <dbReference type="EMBL" id="GFG34353.1"/>
    </source>
</evidence>
<dbReference type="Pfam" id="PF08700">
    <property type="entry name" value="VPS51_Exo84_N"/>
    <property type="match status" value="1"/>
</dbReference>
<dbReference type="InterPro" id="IPR033370">
    <property type="entry name" value="COG1"/>
</dbReference>
<comment type="subcellular location">
    <subcellularLocation>
        <location evidence="1">Golgi apparatus membrane</location>
        <topology evidence="1">Peripheral membrane protein</topology>
    </subcellularLocation>
</comment>
<dbReference type="GO" id="GO:0017119">
    <property type="term" value="C:Golgi transport complex"/>
    <property type="evidence" value="ECO:0007669"/>
    <property type="project" value="InterPro"/>
</dbReference>
<dbReference type="GO" id="GO:0015031">
    <property type="term" value="P:protein transport"/>
    <property type="evidence" value="ECO:0007669"/>
    <property type="project" value="UniProtKB-KW"/>
</dbReference>
<evidence type="ECO:0000256" key="8">
    <source>
        <dbReference type="SAM" id="Coils"/>
    </source>
</evidence>
<evidence type="ECO:0000256" key="3">
    <source>
        <dbReference type="ARBA" id="ARBA00020978"/>
    </source>
</evidence>